<name>C6XVY4_PEDHD</name>
<reference evidence="3 4" key="1">
    <citation type="journal article" date="2009" name="Stand. Genomic Sci.">
        <title>Complete genome sequence of Pedobacter heparinus type strain (HIM 762-3).</title>
        <authorList>
            <person name="Han C."/>
            <person name="Spring S."/>
            <person name="Lapidus A."/>
            <person name="Del Rio T.G."/>
            <person name="Tice H."/>
            <person name="Copeland A."/>
            <person name="Cheng J.F."/>
            <person name="Lucas S."/>
            <person name="Chen F."/>
            <person name="Nolan M."/>
            <person name="Bruce D."/>
            <person name="Goodwin L."/>
            <person name="Pitluck S."/>
            <person name="Ivanova N."/>
            <person name="Mavromatis K."/>
            <person name="Mikhailova N."/>
            <person name="Pati A."/>
            <person name="Chen A."/>
            <person name="Palaniappan K."/>
            <person name="Land M."/>
            <person name="Hauser L."/>
            <person name="Chang Y.J."/>
            <person name="Jeffries C.C."/>
            <person name="Saunders E."/>
            <person name="Chertkov O."/>
            <person name="Brettin T."/>
            <person name="Goker M."/>
            <person name="Rohde M."/>
            <person name="Bristow J."/>
            <person name="Eisen J.A."/>
            <person name="Markowitz V."/>
            <person name="Hugenholtz P."/>
            <person name="Kyrpides N.C."/>
            <person name="Klenk H.P."/>
            <person name="Detter J.C."/>
        </authorList>
    </citation>
    <scope>NUCLEOTIDE SEQUENCE [LARGE SCALE GENOMIC DNA]</scope>
    <source>
        <strain evidence="4">ATCC 13125 / DSM 2366 / CIP 104194 / JCM 7457 / NBRC 12017 / NCIMB 9290 / NRRL B-14731 / HIM 762-3</strain>
    </source>
</reference>
<proteinExistence type="inferred from homology"/>
<dbReference type="InterPro" id="IPR020904">
    <property type="entry name" value="Sc_DH/Rdtase_CS"/>
</dbReference>
<evidence type="ECO:0000313" key="4">
    <source>
        <dbReference type="Proteomes" id="UP000000852"/>
    </source>
</evidence>
<comment type="similarity">
    <text evidence="1">Belongs to the short-chain dehydrogenases/reductases (SDR) family.</text>
</comment>
<dbReference type="EMBL" id="CP001681">
    <property type="protein sequence ID" value="ACU06209.1"/>
    <property type="molecule type" value="Genomic_DNA"/>
</dbReference>
<dbReference type="PRINTS" id="PR00081">
    <property type="entry name" value="GDHRDH"/>
</dbReference>
<organism evidence="3 4">
    <name type="scientific">Pedobacter heparinus (strain ATCC 13125 / DSM 2366 / CIP 104194 / JCM 7457 / NBRC 12017 / NCIMB 9290 / NRRL B-14731 / HIM 762-3)</name>
    <dbReference type="NCBI Taxonomy" id="485917"/>
    <lineage>
        <taxon>Bacteria</taxon>
        <taxon>Pseudomonadati</taxon>
        <taxon>Bacteroidota</taxon>
        <taxon>Sphingobacteriia</taxon>
        <taxon>Sphingobacteriales</taxon>
        <taxon>Sphingobacteriaceae</taxon>
        <taxon>Pedobacter</taxon>
    </lineage>
</organism>
<keyword evidence="4" id="KW-1185">Reference proteome</keyword>
<dbReference type="RefSeq" id="WP_015809817.1">
    <property type="nucleotide sequence ID" value="NC_013061.1"/>
</dbReference>
<dbReference type="OrthoDB" id="597477at2"/>
<dbReference type="SUPFAM" id="SSF51735">
    <property type="entry name" value="NAD(P)-binding Rossmann-fold domains"/>
    <property type="match status" value="1"/>
</dbReference>
<dbReference type="Pfam" id="PF13561">
    <property type="entry name" value="adh_short_C2"/>
    <property type="match status" value="1"/>
</dbReference>
<gene>
    <name evidence="3" type="ordered locus">Phep_4018</name>
</gene>
<dbReference type="InterPro" id="IPR051122">
    <property type="entry name" value="SDR_DHRS6-like"/>
</dbReference>
<dbReference type="PRINTS" id="PR00080">
    <property type="entry name" value="SDRFAMILY"/>
</dbReference>
<protein>
    <submittedName>
        <fullName evidence="3">Short-chain dehydrogenase/reductase SDR</fullName>
    </submittedName>
</protein>
<dbReference type="eggNOG" id="COG1028">
    <property type="taxonomic scope" value="Bacteria"/>
</dbReference>
<dbReference type="FunFam" id="3.40.50.720:FF:000084">
    <property type="entry name" value="Short-chain dehydrogenase reductase"/>
    <property type="match status" value="1"/>
</dbReference>
<dbReference type="AlphaFoldDB" id="C6XVY4"/>
<keyword evidence="2" id="KW-0560">Oxidoreductase</keyword>
<evidence type="ECO:0000256" key="2">
    <source>
        <dbReference type="ARBA" id="ARBA00023002"/>
    </source>
</evidence>
<dbReference type="KEGG" id="phe:Phep_4018"/>
<dbReference type="NCBIfam" id="NF005559">
    <property type="entry name" value="PRK07231.1"/>
    <property type="match status" value="1"/>
</dbReference>
<dbReference type="GO" id="GO:0016491">
    <property type="term" value="F:oxidoreductase activity"/>
    <property type="evidence" value="ECO:0007669"/>
    <property type="project" value="UniProtKB-KW"/>
</dbReference>
<dbReference type="PROSITE" id="PS00061">
    <property type="entry name" value="ADH_SHORT"/>
    <property type="match status" value="1"/>
</dbReference>
<dbReference type="CDD" id="cd05233">
    <property type="entry name" value="SDR_c"/>
    <property type="match status" value="1"/>
</dbReference>
<sequence>MFSLKGKSAIVTGGGSGIGKAISVLFAKQGADVHIVELNAAAALQAVNEIKAAGGQAFAYGCDVSRQSDVVEVFHQIGNIDILVNNAGIAHIGRADTTTEAEFTKVFDVNVKGAYNCLYAAIPVMKQKGAGVVLNMASIGALVGLADRFAYSMSKGAVYAMTLSVAKDYMADGIRCNSISPARIHTPFVDGFIAKNYAGQEAEIFEKLSKSQPIGRMGKPEEVASLALYLCSDEAGFVTGNDYPLDGGFIKLNN</sequence>
<evidence type="ECO:0000313" key="3">
    <source>
        <dbReference type="EMBL" id="ACU06209.1"/>
    </source>
</evidence>
<dbReference type="Gene3D" id="3.40.50.720">
    <property type="entry name" value="NAD(P)-binding Rossmann-like Domain"/>
    <property type="match status" value="1"/>
</dbReference>
<dbReference type="PANTHER" id="PTHR43477:SF1">
    <property type="entry name" value="DIHYDROANTICAPSIN 7-DEHYDROGENASE"/>
    <property type="match status" value="1"/>
</dbReference>
<dbReference type="InterPro" id="IPR002347">
    <property type="entry name" value="SDR_fam"/>
</dbReference>
<dbReference type="HOGENOM" id="CLU_010194_1_0_10"/>
<dbReference type="STRING" id="485917.Phep_4018"/>
<accession>C6XVY4</accession>
<evidence type="ECO:0000256" key="1">
    <source>
        <dbReference type="ARBA" id="ARBA00006484"/>
    </source>
</evidence>
<dbReference type="PANTHER" id="PTHR43477">
    <property type="entry name" value="DIHYDROANTICAPSIN 7-DEHYDROGENASE"/>
    <property type="match status" value="1"/>
</dbReference>
<dbReference type="Proteomes" id="UP000000852">
    <property type="component" value="Chromosome"/>
</dbReference>
<dbReference type="InterPro" id="IPR036291">
    <property type="entry name" value="NAD(P)-bd_dom_sf"/>
</dbReference>